<organism evidence="2 3">
    <name type="scientific">Desmophyllum pertusum</name>
    <dbReference type="NCBI Taxonomy" id="174260"/>
    <lineage>
        <taxon>Eukaryota</taxon>
        <taxon>Metazoa</taxon>
        <taxon>Cnidaria</taxon>
        <taxon>Anthozoa</taxon>
        <taxon>Hexacorallia</taxon>
        <taxon>Scleractinia</taxon>
        <taxon>Caryophylliina</taxon>
        <taxon>Caryophylliidae</taxon>
        <taxon>Desmophyllum</taxon>
    </lineage>
</organism>
<accession>A0A9X0CLB2</accession>
<protein>
    <submittedName>
        <fullName evidence="2">Uncharacterized protein</fullName>
    </submittedName>
</protein>
<evidence type="ECO:0000256" key="1">
    <source>
        <dbReference type="SAM" id="MobiDB-lite"/>
    </source>
</evidence>
<evidence type="ECO:0000313" key="2">
    <source>
        <dbReference type="EMBL" id="KAJ7356392.1"/>
    </source>
</evidence>
<dbReference type="EMBL" id="MU827322">
    <property type="protein sequence ID" value="KAJ7356392.1"/>
    <property type="molecule type" value="Genomic_DNA"/>
</dbReference>
<feature type="region of interest" description="Disordered" evidence="1">
    <location>
        <begin position="1"/>
        <end position="70"/>
    </location>
</feature>
<gene>
    <name evidence="2" type="ORF">OS493_025503</name>
</gene>
<keyword evidence="3" id="KW-1185">Reference proteome</keyword>
<dbReference type="AlphaFoldDB" id="A0A9X0CLB2"/>
<sequence>SQKEARANEELNSSGSWDKEDKKEQEHGPEQFRDEPNQNTLQGSKQGESKQKSIKAPKREDVSAVRDVSASKRAGPFAAVLANPKVQEAVVEKGIEVAGKLVDKQLKIIDDAQQKAADFLKKEVREEEL</sequence>
<feature type="compositionally biased region" description="Basic and acidic residues" evidence="1">
    <location>
        <begin position="17"/>
        <end position="36"/>
    </location>
</feature>
<comment type="caution">
    <text evidence="2">The sequence shown here is derived from an EMBL/GenBank/DDBJ whole genome shotgun (WGS) entry which is preliminary data.</text>
</comment>
<evidence type="ECO:0000313" key="3">
    <source>
        <dbReference type="Proteomes" id="UP001163046"/>
    </source>
</evidence>
<reference evidence="2" key="1">
    <citation type="submission" date="2023-01" db="EMBL/GenBank/DDBJ databases">
        <title>Genome assembly of the deep-sea coral Lophelia pertusa.</title>
        <authorList>
            <person name="Herrera S."/>
            <person name="Cordes E."/>
        </authorList>
    </citation>
    <scope>NUCLEOTIDE SEQUENCE</scope>
    <source>
        <strain evidence="2">USNM1676648</strain>
        <tissue evidence="2">Polyp</tissue>
    </source>
</reference>
<feature type="non-terminal residue" evidence="2">
    <location>
        <position position="129"/>
    </location>
</feature>
<dbReference type="Proteomes" id="UP001163046">
    <property type="component" value="Unassembled WGS sequence"/>
</dbReference>
<proteinExistence type="predicted"/>
<name>A0A9X0CLB2_9CNID</name>
<feature type="compositionally biased region" description="Polar residues" evidence="1">
    <location>
        <begin position="37"/>
        <end position="46"/>
    </location>
</feature>
<feature type="compositionally biased region" description="Basic and acidic residues" evidence="1">
    <location>
        <begin position="47"/>
        <end position="64"/>
    </location>
</feature>